<proteinExistence type="predicted"/>
<keyword evidence="7" id="KW-0003">3Fe-4S</keyword>
<dbReference type="Pfam" id="PF13459">
    <property type="entry name" value="Fer4_15"/>
    <property type="match status" value="1"/>
</dbReference>
<evidence type="ECO:0000256" key="3">
    <source>
        <dbReference type="ARBA" id="ARBA00022723"/>
    </source>
</evidence>
<evidence type="ECO:0000313" key="9">
    <source>
        <dbReference type="EMBL" id="GAA4399391.1"/>
    </source>
</evidence>
<evidence type="ECO:0000256" key="2">
    <source>
        <dbReference type="ARBA" id="ARBA00022448"/>
    </source>
</evidence>
<dbReference type="InterPro" id="IPR051269">
    <property type="entry name" value="Fe-S_cluster_ET"/>
</dbReference>
<protein>
    <recommendedName>
        <fullName evidence="11">Ferredoxin</fullName>
    </recommendedName>
</protein>
<evidence type="ECO:0000256" key="1">
    <source>
        <dbReference type="ARBA" id="ARBA00001927"/>
    </source>
</evidence>
<evidence type="ECO:0000313" key="10">
    <source>
        <dbReference type="Proteomes" id="UP001500635"/>
    </source>
</evidence>
<keyword evidence="4" id="KW-0249">Electron transport</keyword>
<comment type="caution">
    <text evidence="9">The sequence shown here is derived from an EMBL/GenBank/DDBJ whole genome shotgun (WGS) entry which is preliminary data.</text>
</comment>
<feature type="region of interest" description="Disordered" evidence="8">
    <location>
        <begin position="1"/>
        <end position="20"/>
    </location>
</feature>
<keyword evidence="10" id="KW-1185">Reference proteome</keyword>
<gene>
    <name evidence="9" type="ORF">GCM10023147_36730</name>
</gene>
<keyword evidence="3" id="KW-0479">Metal-binding</keyword>
<reference evidence="10" key="1">
    <citation type="journal article" date="2019" name="Int. J. Syst. Evol. Microbiol.">
        <title>The Global Catalogue of Microorganisms (GCM) 10K type strain sequencing project: providing services to taxonomists for standard genome sequencing and annotation.</title>
        <authorList>
            <consortium name="The Broad Institute Genomics Platform"/>
            <consortium name="The Broad Institute Genome Sequencing Center for Infectious Disease"/>
            <person name="Wu L."/>
            <person name="Ma J."/>
        </authorList>
    </citation>
    <scope>NUCLEOTIDE SEQUENCE [LARGE SCALE GENOMIC DNA]</scope>
    <source>
        <strain evidence="10">JCM 17688</strain>
    </source>
</reference>
<dbReference type="EMBL" id="BAABFR010000069">
    <property type="protein sequence ID" value="GAA4399391.1"/>
    <property type="molecule type" value="Genomic_DNA"/>
</dbReference>
<dbReference type="SUPFAM" id="SSF54862">
    <property type="entry name" value="4Fe-4S ferredoxins"/>
    <property type="match status" value="1"/>
</dbReference>
<evidence type="ECO:0008006" key="11">
    <source>
        <dbReference type="Google" id="ProtNLM"/>
    </source>
</evidence>
<sequence length="83" mass="8874">MRPAGTGPATEVRTSQPKEDRMKITVGGMCTGFGICENIRPDVFEVGDDGLAHIVADELTEDDRADLELAVAECPTQALRLDG</sequence>
<dbReference type="PANTHER" id="PTHR36923">
    <property type="entry name" value="FERREDOXIN"/>
    <property type="match status" value="1"/>
</dbReference>
<keyword evidence="2" id="KW-0813">Transport</keyword>
<dbReference type="Proteomes" id="UP001500635">
    <property type="component" value="Unassembled WGS sequence"/>
</dbReference>
<dbReference type="PANTHER" id="PTHR36923:SF3">
    <property type="entry name" value="FERREDOXIN"/>
    <property type="match status" value="1"/>
</dbReference>
<comment type="cofactor">
    <cofactor evidence="1">
        <name>[3Fe-4S] cluster</name>
        <dbReference type="ChEBI" id="CHEBI:21137"/>
    </cofactor>
</comment>
<dbReference type="Gene3D" id="3.30.70.20">
    <property type="match status" value="1"/>
</dbReference>
<evidence type="ECO:0000256" key="5">
    <source>
        <dbReference type="ARBA" id="ARBA00023004"/>
    </source>
</evidence>
<evidence type="ECO:0000256" key="6">
    <source>
        <dbReference type="ARBA" id="ARBA00023014"/>
    </source>
</evidence>
<evidence type="ECO:0000256" key="8">
    <source>
        <dbReference type="SAM" id="MobiDB-lite"/>
    </source>
</evidence>
<evidence type="ECO:0000256" key="4">
    <source>
        <dbReference type="ARBA" id="ARBA00022982"/>
    </source>
</evidence>
<keyword evidence="6" id="KW-0411">Iron-sulfur</keyword>
<organism evidence="9 10">
    <name type="scientific">Tsukamurella soli</name>
    <dbReference type="NCBI Taxonomy" id="644556"/>
    <lineage>
        <taxon>Bacteria</taxon>
        <taxon>Bacillati</taxon>
        <taxon>Actinomycetota</taxon>
        <taxon>Actinomycetes</taxon>
        <taxon>Mycobacteriales</taxon>
        <taxon>Tsukamurellaceae</taxon>
        <taxon>Tsukamurella</taxon>
    </lineage>
</organism>
<keyword evidence="5" id="KW-0408">Iron</keyword>
<name>A0ABP8K1Q3_9ACTN</name>
<evidence type="ECO:0000256" key="7">
    <source>
        <dbReference type="ARBA" id="ARBA00023291"/>
    </source>
</evidence>
<accession>A0ABP8K1Q3</accession>